<gene>
    <name evidence="1" type="ORF">ACFPCV_16790</name>
</gene>
<dbReference type="InterPro" id="IPR036514">
    <property type="entry name" value="SGNH_hydro_sf"/>
</dbReference>
<organism evidence="1 2">
    <name type="scientific">Actinophytocola glycyrrhizae</name>
    <dbReference type="NCBI Taxonomy" id="2044873"/>
    <lineage>
        <taxon>Bacteria</taxon>
        <taxon>Bacillati</taxon>
        <taxon>Actinomycetota</taxon>
        <taxon>Actinomycetes</taxon>
        <taxon>Pseudonocardiales</taxon>
        <taxon>Pseudonocardiaceae</taxon>
    </lineage>
</organism>
<dbReference type="SUPFAM" id="SSF52266">
    <property type="entry name" value="SGNH hydrolase"/>
    <property type="match status" value="1"/>
</dbReference>
<reference evidence="2" key="1">
    <citation type="journal article" date="2019" name="Int. J. Syst. Evol. Microbiol.">
        <title>The Global Catalogue of Microorganisms (GCM) 10K type strain sequencing project: providing services to taxonomists for standard genome sequencing and annotation.</title>
        <authorList>
            <consortium name="The Broad Institute Genomics Platform"/>
            <consortium name="The Broad Institute Genome Sequencing Center for Infectious Disease"/>
            <person name="Wu L."/>
            <person name="Ma J."/>
        </authorList>
    </citation>
    <scope>NUCLEOTIDE SEQUENCE [LARGE SCALE GENOMIC DNA]</scope>
    <source>
        <strain evidence="2">ZS-22-S1</strain>
    </source>
</reference>
<proteinExistence type="predicted"/>
<name>A0ABV9S6J0_9PSEU</name>
<dbReference type="Gene3D" id="3.40.50.1110">
    <property type="entry name" value="SGNH hydrolase"/>
    <property type="match status" value="1"/>
</dbReference>
<dbReference type="RefSeq" id="WP_378057114.1">
    <property type="nucleotide sequence ID" value="NZ_JBHSIS010000007.1"/>
</dbReference>
<keyword evidence="2" id="KW-1185">Reference proteome</keyword>
<accession>A0ABV9S6J0</accession>
<comment type="caution">
    <text evidence="1">The sequence shown here is derived from an EMBL/GenBank/DDBJ whole genome shotgun (WGS) entry which is preliminary data.</text>
</comment>
<evidence type="ECO:0000313" key="2">
    <source>
        <dbReference type="Proteomes" id="UP001595859"/>
    </source>
</evidence>
<evidence type="ECO:0000313" key="1">
    <source>
        <dbReference type="EMBL" id="MFC4855166.1"/>
    </source>
</evidence>
<protein>
    <submittedName>
        <fullName evidence="1">Uncharacterized protein</fullName>
    </submittedName>
</protein>
<dbReference type="Proteomes" id="UP001595859">
    <property type="component" value="Unassembled WGS sequence"/>
</dbReference>
<sequence>MITQAAVAGHLQPRTSEAADNHIRGALDDLYGRIRAGAPNARVAVVGYPRLFHGEERNFGARISRSEQTALNADGHTAGYVAMVANSLGAAPHRSEPLRGPGHWCGCRSASAPDGRYFRNSPKWVFVTPSGIFETYFL</sequence>
<dbReference type="EMBL" id="JBHSIS010000007">
    <property type="protein sequence ID" value="MFC4855166.1"/>
    <property type="molecule type" value="Genomic_DNA"/>
</dbReference>